<evidence type="ECO:0000313" key="2">
    <source>
        <dbReference type="Proteomes" id="UP000790347"/>
    </source>
</evidence>
<gene>
    <name evidence="1" type="ORF">DERF_011475</name>
</gene>
<dbReference type="Proteomes" id="UP000790347">
    <property type="component" value="Unassembled WGS sequence"/>
</dbReference>
<protein>
    <submittedName>
        <fullName evidence="1">Uncharacterized protein</fullName>
    </submittedName>
</protein>
<reference evidence="1" key="1">
    <citation type="submission" date="2013-05" db="EMBL/GenBank/DDBJ databases">
        <authorList>
            <person name="Yim A.K.Y."/>
            <person name="Chan T.F."/>
            <person name="Ji K.M."/>
            <person name="Liu X.Y."/>
            <person name="Zhou J.W."/>
            <person name="Li R.Q."/>
            <person name="Yang K.Y."/>
            <person name="Li J."/>
            <person name="Li M."/>
            <person name="Law P.T.W."/>
            <person name="Wu Y.L."/>
            <person name="Cai Z.L."/>
            <person name="Qin H."/>
            <person name="Bao Y."/>
            <person name="Leung R.K.K."/>
            <person name="Ng P.K.S."/>
            <person name="Zou J."/>
            <person name="Zhong X.J."/>
            <person name="Ran P.X."/>
            <person name="Zhong N.S."/>
            <person name="Liu Z.G."/>
            <person name="Tsui S.K.W."/>
        </authorList>
    </citation>
    <scope>NUCLEOTIDE SEQUENCE</scope>
    <source>
        <strain evidence="1">Derf</strain>
        <tissue evidence="1">Whole organism</tissue>
    </source>
</reference>
<accession>A0A922HW68</accession>
<evidence type="ECO:0000313" key="1">
    <source>
        <dbReference type="EMBL" id="KAH9506758.1"/>
    </source>
</evidence>
<dbReference type="EMBL" id="ASGP02000005">
    <property type="protein sequence ID" value="KAH9506758.1"/>
    <property type="molecule type" value="Genomic_DNA"/>
</dbReference>
<dbReference type="AlphaFoldDB" id="A0A922HW68"/>
<proteinExistence type="predicted"/>
<organism evidence="1 2">
    <name type="scientific">Dermatophagoides farinae</name>
    <name type="common">American house dust mite</name>
    <dbReference type="NCBI Taxonomy" id="6954"/>
    <lineage>
        <taxon>Eukaryota</taxon>
        <taxon>Metazoa</taxon>
        <taxon>Ecdysozoa</taxon>
        <taxon>Arthropoda</taxon>
        <taxon>Chelicerata</taxon>
        <taxon>Arachnida</taxon>
        <taxon>Acari</taxon>
        <taxon>Acariformes</taxon>
        <taxon>Sarcoptiformes</taxon>
        <taxon>Astigmata</taxon>
        <taxon>Psoroptidia</taxon>
        <taxon>Analgoidea</taxon>
        <taxon>Pyroglyphidae</taxon>
        <taxon>Dermatophagoidinae</taxon>
        <taxon>Dermatophagoides</taxon>
    </lineage>
</organism>
<keyword evidence="2" id="KW-1185">Reference proteome</keyword>
<reference evidence="1" key="2">
    <citation type="journal article" date="2022" name="Res Sq">
        <title>Comparative Genomics Reveals Insights into the Divergent Evolution of Astigmatic Mites and Household Pest Adaptations.</title>
        <authorList>
            <person name="Xiong Q."/>
            <person name="Wan A.T.-Y."/>
            <person name="Liu X.-Y."/>
            <person name="Fung C.S.-H."/>
            <person name="Xiao X."/>
            <person name="Malainual N."/>
            <person name="Hou J."/>
            <person name="Wang L."/>
            <person name="Wang M."/>
            <person name="Yang K."/>
            <person name="Cui Y."/>
            <person name="Leung E."/>
            <person name="Nong W."/>
            <person name="Shin S.-K."/>
            <person name="Au S."/>
            <person name="Jeong K.Y."/>
            <person name="Chew F.T."/>
            <person name="Hui J."/>
            <person name="Leung T.F."/>
            <person name="Tungtrongchitr A."/>
            <person name="Zhong N."/>
            <person name="Liu Z."/>
            <person name="Tsui S."/>
        </authorList>
    </citation>
    <scope>NUCLEOTIDE SEQUENCE</scope>
    <source>
        <strain evidence="1">Derf</strain>
        <tissue evidence="1">Whole organism</tissue>
    </source>
</reference>
<comment type="caution">
    <text evidence="1">The sequence shown here is derived from an EMBL/GenBank/DDBJ whole genome shotgun (WGS) entry which is preliminary data.</text>
</comment>
<sequence>MDKKGDRHYIIWKQQLCQSSYKARLKQKGGTLCLVGNSIICKDSQTESLFRKKRNKSMNEQY</sequence>
<name>A0A922HW68_DERFA</name>